<dbReference type="RefSeq" id="WP_130706897.1">
    <property type="nucleotide sequence ID" value="NZ_JAJAEH010000048.1"/>
</dbReference>
<feature type="domain" description="LssY-like C-terminal" evidence="2">
    <location>
        <begin position="70"/>
        <end position="265"/>
    </location>
</feature>
<feature type="transmembrane region" description="Helical" evidence="1">
    <location>
        <begin position="7"/>
        <end position="29"/>
    </location>
</feature>
<evidence type="ECO:0000313" key="3">
    <source>
        <dbReference type="EMBL" id="NEI52093.1"/>
    </source>
</evidence>
<sequence>MRLLTRLFRRFLVFCLGVLSVWLIVFVVFDTSDHRFPWLVAVCLTYALAAYVILPNAVRLSLKVLHRGLIPRYTITADGLPGDPINFALIGNLQQLREAFATAGWSTADHLGIASSLRMIRAFLMNSAYPTAPFSTFYLFGRRQDIGFQEPIDDSPRKRHHIRFWALSLAHSEDDMSAASFWLYTDRPSPEERVLWVGAGTRDTGLSLTWLTFQVTHKTDSDTNAERDYIVNELRAKQVIGEVARHQSGSRLNTGKVNHYITDGEIAFASLTVSATGAGAAVGPDAP</sequence>
<proteinExistence type="predicted"/>
<feature type="transmembrane region" description="Helical" evidence="1">
    <location>
        <begin position="35"/>
        <end position="54"/>
    </location>
</feature>
<evidence type="ECO:0000313" key="6">
    <source>
        <dbReference type="Proteomes" id="UP000661163"/>
    </source>
</evidence>
<accession>A0AAE8Q8M7</accession>
<evidence type="ECO:0000313" key="4">
    <source>
        <dbReference type="EMBL" id="TBF05623.1"/>
    </source>
</evidence>
<evidence type="ECO:0000256" key="1">
    <source>
        <dbReference type="SAM" id="Phobius"/>
    </source>
</evidence>
<reference evidence="4 5" key="1">
    <citation type="submission" date="2019-02" db="EMBL/GenBank/DDBJ databases">
        <title>The genomic architecture of introgression among sibling species of bacteria.</title>
        <authorList>
            <person name="Cavassim M.I.A."/>
            <person name="Moeskjaer S."/>
            <person name="Moslemi C."/>
            <person name="Fields B."/>
            <person name="Bachmann A."/>
            <person name="Vilhjalmsson B."/>
            <person name="Schierup M.H."/>
            <person name="Young J.P.W."/>
            <person name="Andersen S.U."/>
        </authorList>
    </citation>
    <scope>NUCLEOTIDE SEQUENCE [LARGE SCALE GENOMIC DNA]</scope>
    <source>
        <strain evidence="4 5">SM42</strain>
        <plasmid evidence="4">pSM42_Rh02_Rh04</plasmid>
    </source>
</reference>
<geneLocation type="plasmid" evidence="4">
    <name>pSM42_Rh02_Rh04</name>
</geneLocation>
<protein>
    <recommendedName>
        <fullName evidence="2">LssY-like C-terminal domain-containing protein</fullName>
    </recommendedName>
</protein>
<dbReference type="Proteomes" id="UP000291892">
    <property type="component" value="Unassembled WGS sequence"/>
</dbReference>
<evidence type="ECO:0000259" key="2">
    <source>
        <dbReference type="Pfam" id="PF14067"/>
    </source>
</evidence>
<dbReference type="Pfam" id="PF14067">
    <property type="entry name" value="LssY_C"/>
    <property type="match status" value="1"/>
</dbReference>
<keyword evidence="1" id="KW-0472">Membrane</keyword>
<reference evidence="3 6" key="2">
    <citation type="submission" date="2019-12" db="EMBL/GenBank/DDBJ databases">
        <title>Rhizobium genotypes associated with high levels of biological nitrogen fixation by grain legumes in a temperate-maritime cropping system.</title>
        <authorList>
            <person name="Maluk M."/>
            <person name="Francesc Ferrando Molina F."/>
            <person name="Lopez Del Egido L."/>
            <person name="Lafos M."/>
            <person name="Langarica-Fuentes A."/>
            <person name="Gebre Yohannes G."/>
            <person name="Young M.W."/>
            <person name="Martin P."/>
            <person name="Gantlett R."/>
            <person name="Kenicer G."/>
            <person name="Hawes C."/>
            <person name="Begg G.S."/>
            <person name="Quilliam R.S."/>
            <person name="Squire G.R."/>
            <person name="Poole P.S."/>
            <person name="Young P.W."/>
            <person name="Iannetta P.M."/>
            <person name="James E.K."/>
        </authorList>
    </citation>
    <scope>NUCLEOTIDE SEQUENCE [LARGE SCALE GENOMIC DNA]</scope>
    <source>
        <strain evidence="3 6">JHI985</strain>
    </source>
</reference>
<gene>
    <name evidence="4" type="ORF">ELG94_33790</name>
    <name evidence="3" type="ORF">GR217_31125</name>
</gene>
<dbReference type="EMBL" id="SIKX01000003">
    <property type="protein sequence ID" value="TBF05623.1"/>
    <property type="molecule type" value="Genomic_DNA"/>
</dbReference>
<name>A0AAE8Q8M7_9HYPH</name>
<dbReference type="InterPro" id="IPR025902">
    <property type="entry name" value="LssY-like-C_dom"/>
</dbReference>
<keyword evidence="4" id="KW-0614">Plasmid</keyword>
<evidence type="ECO:0000313" key="5">
    <source>
        <dbReference type="Proteomes" id="UP000291892"/>
    </source>
</evidence>
<keyword evidence="1" id="KW-1133">Transmembrane helix</keyword>
<dbReference type="AlphaFoldDB" id="A0AAE8Q8M7"/>
<organism evidence="4 5">
    <name type="scientific">Rhizobium ruizarguesonis</name>
    <dbReference type="NCBI Taxonomy" id="2081791"/>
    <lineage>
        <taxon>Bacteria</taxon>
        <taxon>Pseudomonadati</taxon>
        <taxon>Pseudomonadota</taxon>
        <taxon>Alphaproteobacteria</taxon>
        <taxon>Hyphomicrobiales</taxon>
        <taxon>Rhizobiaceae</taxon>
        <taxon>Rhizobium/Agrobacterium group</taxon>
        <taxon>Rhizobium</taxon>
    </lineage>
</organism>
<keyword evidence="1" id="KW-0812">Transmembrane</keyword>
<dbReference type="Proteomes" id="UP000661163">
    <property type="component" value="Unassembled WGS sequence"/>
</dbReference>
<comment type="caution">
    <text evidence="4">The sequence shown here is derived from an EMBL/GenBank/DDBJ whole genome shotgun (WGS) entry which is preliminary data.</text>
</comment>
<dbReference type="EMBL" id="WUFC01000035">
    <property type="protein sequence ID" value="NEI52093.1"/>
    <property type="molecule type" value="Genomic_DNA"/>
</dbReference>